<keyword evidence="1" id="KW-0479">Metal-binding</keyword>
<organism evidence="3 4">
    <name type="scientific">Macrostomum lignano</name>
    <dbReference type="NCBI Taxonomy" id="282301"/>
    <lineage>
        <taxon>Eukaryota</taxon>
        <taxon>Metazoa</taxon>
        <taxon>Spiralia</taxon>
        <taxon>Lophotrochozoa</taxon>
        <taxon>Platyhelminthes</taxon>
        <taxon>Rhabditophora</taxon>
        <taxon>Macrostomorpha</taxon>
        <taxon>Macrostomida</taxon>
        <taxon>Macrostomidae</taxon>
        <taxon>Macrostomum</taxon>
    </lineage>
</organism>
<dbReference type="PANTHER" id="PTHR10374">
    <property type="entry name" value="LACTOYLGLUTATHIONE LYASE GLYOXALASE I"/>
    <property type="match status" value="1"/>
</dbReference>
<dbReference type="Pfam" id="PF00903">
    <property type="entry name" value="Glyoxalase"/>
    <property type="match status" value="1"/>
</dbReference>
<dbReference type="WBParaSite" id="maker-unitig_32359-snap-gene-0.3-mRNA-1">
    <property type="protein sequence ID" value="maker-unitig_32359-snap-gene-0.3-mRNA-1"/>
    <property type="gene ID" value="maker-unitig_32359-snap-gene-0.3"/>
</dbReference>
<feature type="domain" description="Glyoxalase/fosfomycin resistance/dioxygenase" evidence="2">
    <location>
        <begin position="46"/>
        <end position="152"/>
    </location>
</feature>
<evidence type="ECO:0000313" key="4">
    <source>
        <dbReference type="WBParaSite" id="maker-unitig_32359-snap-gene-0.3-mRNA-1"/>
    </source>
</evidence>
<name>A0A1I8FFV4_9PLAT</name>
<accession>A0A1I8FFV4</accession>
<evidence type="ECO:0000313" key="3">
    <source>
        <dbReference type="Proteomes" id="UP000095280"/>
    </source>
</evidence>
<reference evidence="4" key="1">
    <citation type="submission" date="2016-11" db="UniProtKB">
        <authorList>
            <consortium name="WormBaseParasite"/>
        </authorList>
    </citation>
    <scope>IDENTIFICATION</scope>
</reference>
<keyword evidence="3" id="KW-1185">Reference proteome</keyword>
<dbReference type="GO" id="GO:0046872">
    <property type="term" value="F:metal ion binding"/>
    <property type="evidence" value="ECO:0007669"/>
    <property type="project" value="UniProtKB-KW"/>
</dbReference>
<dbReference type="Gene3D" id="3.10.180.10">
    <property type="entry name" value="2,3-Dihydroxybiphenyl 1,2-Dioxygenase, domain 1"/>
    <property type="match status" value="2"/>
</dbReference>
<dbReference type="GO" id="GO:0004462">
    <property type="term" value="F:lactoylglutathione lyase activity"/>
    <property type="evidence" value="ECO:0007669"/>
    <property type="project" value="InterPro"/>
</dbReference>
<dbReference type="Proteomes" id="UP000095280">
    <property type="component" value="Unplaced"/>
</dbReference>
<dbReference type="InterPro" id="IPR004360">
    <property type="entry name" value="Glyas_Fos-R_dOase_dom"/>
</dbReference>
<evidence type="ECO:0000259" key="2">
    <source>
        <dbReference type="Pfam" id="PF00903"/>
    </source>
</evidence>
<dbReference type="InterPro" id="IPR018146">
    <property type="entry name" value="Glyoxalase_1_CS"/>
</dbReference>
<protein>
    <submittedName>
        <fullName evidence="4">Glyoxalase domain-containing protein</fullName>
    </submittedName>
</protein>
<proteinExistence type="predicted"/>
<evidence type="ECO:0000256" key="1">
    <source>
        <dbReference type="ARBA" id="ARBA00022723"/>
    </source>
</evidence>
<sequence length="165" mass="18469">HSNPNPNPPPGNQLSPVINIMALSKSRARRSVQSRHRPETSGFIMQQTMLRVKDPRASLDFYSSVLGMRGCSARGQHSKGDTERIAYLFRLPGTVELTHNYGTESDPDQRPGCRRGLQAFRPTRREVRKKPDDGKMKGLAFILDPDGYWIEILNAAGLVEIAKVD</sequence>
<dbReference type="InterPro" id="IPR029068">
    <property type="entry name" value="Glyas_Bleomycin-R_OHBP_Dase"/>
</dbReference>
<dbReference type="PANTHER" id="PTHR10374:SF30">
    <property type="entry name" value="LACTOYLGLUTATHIONE LYASE"/>
    <property type="match status" value="1"/>
</dbReference>
<dbReference type="PROSITE" id="PS00934">
    <property type="entry name" value="GLYOXALASE_I_1"/>
    <property type="match status" value="1"/>
</dbReference>
<dbReference type="AlphaFoldDB" id="A0A1I8FFV4"/>
<dbReference type="SUPFAM" id="SSF54593">
    <property type="entry name" value="Glyoxalase/Bleomycin resistance protein/Dihydroxybiphenyl dioxygenase"/>
    <property type="match status" value="1"/>
</dbReference>